<keyword evidence="2" id="KW-0143">Chaperone</keyword>
<dbReference type="EMBL" id="HACM01008892">
    <property type="protein sequence ID" value="CRZ09334.1"/>
    <property type="molecule type" value="Transcribed_RNA"/>
</dbReference>
<name>A0A0H5RKU3_9EUKA</name>
<accession>A0A0H5RKU3</accession>
<organism evidence="3">
    <name type="scientific">Spongospora subterranea</name>
    <dbReference type="NCBI Taxonomy" id="70186"/>
    <lineage>
        <taxon>Eukaryota</taxon>
        <taxon>Sar</taxon>
        <taxon>Rhizaria</taxon>
        <taxon>Endomyxa</taxon>
        <taxon>Phytomyxea</taxon>
        <taxon>Plasmodiophorida</taxon>
        <taxon>Plasmodiophoridae</taxon>
        <taxon>Spongospora</taxon>
    </lineage>
</organism>
<dbReference type="Pfam" id="PF01920">
    <property type="entry name" value="Prefoldin_2"/>
    <property type="match status" value="1"/>
</dbReference>
<dbReference type="GO" id="GO:0051082">
    <property type="term" value="F:unfolded protein binding"/>
    <property type="evidence" value="ECO:0007669"/>
    <property type="project" value="InterPro"/>
</dbReference>
<evidence type="ECO:0008006" key="4">
    <source>
        <dbReference type="Google" id="ProtNLM"/>
    </source>
</evidence>
<reference evidence="3" key="1">
    <citation type="submission" date="2015-04" db="EMBL/GenBank/DDBJ databases">
        <title>The genome sequence of the plant pathogenic Rhizarian Plasmodiophora brassicae reveals insights in its biotrophic life cycle and the origin of chitin synthesis.</title>
        <authorList>
            <person name="Schwelm A."/>
            <person name="Fogelqvist J."/>
            <person name="Knaust A."/>
            <person name="Julke S."/>
            <person name="Lilja T."/>
            <person name="Dhandapani V."/>
            <person name="Bonilla-Rosso G."/>
            <person name="Karlsson M."/>
            <person name="Shevchenko A."/>
            <person name="Choi S.R."/>
            <person name="Kim H.G."/>
            <person name="Park J.Y."/>
            <person name="Lim Y.P."/>
            <person name="Ludwig-Muller J."/>
            <person name="Dixelius C."/>
        </authorList>
    </citation>
    <scope>NUCLEOTIDE SEQUENCE</scope>
    <source>
        <tissue evidence="3">Potato root galls</tissue>
    </source>
</reference>
<dbReference type="PANTHER" id="PTHR20903">
    <property type="entry name" value="PREFOLDIN SUBUNIT 1-RELATED"/>
    <property type="match status" value="1"/>
</dbReference>
<dbReference type="AlphaFoldDB" id="A0A0H5RKU3"/>
<dbReference type="GO" id="GO:0044183">
    <property type="term" value="F:protein folding chaperone"/>
    <property type="evidence" value="ECO:0007669"/>
    <property type="project" value="TreeGrafter"/>
</dbReference>
<dbReference type="SUPFAM" id="SSF46579">
    <property type="entry name" value="Prefoldin"/>
    <property type="match status" value="1"/>
</dbReference>
<comment type="similarity">
    <text evidence="1">Belongs to the prefoldin subunit beta family.</text>
</comment>
<dbReference type="Gene3D" id="1.10.287.370">
    <property type="match status" value="1"/>
</dbReference>
<sequence>MASATEASNVYTRYQEEAWELNRVETLLSNKIATIRRNRLTLEEISIISQDNPSFVSIGRMFLQQPLPTIQADIHSANSNLEEEAGKLESTRTYLQRSVKERKDAYDELIRSMS</sequence>
<dbReference type="InterPro" id="IPR002777">
    <property type="entry name" value="PFD_beta-like"/>
</dbReference>
<dbReference type="InterPro" id="IPR009053">
    <property type="entry name" value="Prefoldin"/>
</dbReference>
<dbReference type="PANTHER" id="PTHR20903:SF0">
    <property type="entry name" value="PREFOLDIN SUBUNIT 1"/>
    <property type="match status" value="1"/>
</dbReference>
<evidence type="ECO:0000313" key="3">
    <source>
        <dbReference type="EMBL" id="CRZ09334.1"/>
    </source>
</evidence>
<proteinExistence type="inferred from homology"/>
<evidence type="ECO:0000256" key="1">
    <source>
        <dbReference type="ARBA" id="ARBA00008045"/>
    </source>
</evidence>
<protein>
    <recommendedName>
        <fullName evidence="4">Prefoldin subunit 1</fullName>
    </recommendedName>
</protein>
<dbReference type="GO" id="GO:0016272">
    <property type="term" value="C:prefoldin complex"/>
    <property type="evidence" value="ECO:0007669"/>
    <property type="project" value="InterPro"/>
</dbReference>
<dbReference type="GO" id="GO:0005737">
    <property type="term" value="C:cytoplasm"/>
    <property type="evidence" value="ECO:0007669"/>
    <property type="project" value="TreeGrafter"/>
</dbReference>
<evidence type="ECO:0000256" key="2">
    <source>
        <dbReference type="ARBA" id="ARBA00023186"/>
    </source>
</evidence>